<accession>A0A2U3QUY9</accession>
<organism evidence="1 2">
    <name type="scientific">Orientia tsutsugamushi</name>
    <name type="common">Rickettsia tsutsugamushi</name>
    <dbReference type="NCBI Taxonomy" id="784"/>
    <lineage>
        <taxon>Bacteria</taxon>
        <taxon>Pseudomonadati</taxon>
        <taxon>Pseudomonadota</taxon>
        <taxon>Alphaproteobacteria</taxon>
        <taxon>Rickettsiales</taxon>
        <taxon>Rickettsiaceae</taxon>
        <taxon>Rickettsieae</taxon>
        <taxon>Orientia</taxon>
    </lineage>
</organism>
<protein>
    <submittedName>
        <fullName evidence="1">Uncharacterized protein</fullName>
    </submittedName>
</protein>
<evidence type="ECO:0000313" key="1">
    <source>
        <dbReference type="EMBL" id="SPR04748.1"/>
    </source>
</evidence>
<dbReference type="Proteomes" id="UP000244943">
    <property type="component" value="Chromosome I"/>
</dbReference>
<sequence>MLKTMNEKIGLYNDYQIIYYKSLKAIIADKLYAMI</sequence>
<evidence type="ECO:0000313" key="2">
    <source>
        <dbReference type="Proteomes" id="UP000244943"/>
    </source>
</evidence>
<name>A0A2U3QUY9_ORITS</name>
<reference evidence="2" key="1">
    <citation type="submission" date="2018-03" db="EMBL/GenBank/DDBJ databases">
        <authorList>
            <person name="Batty M. E."/>
            <person name="Batty M E."/>
        </authorList>
    </citation>
    <scope>NUCLEOTIDE SEQUENCE [LARGE SCALE GENOMIC DNA]</scope>
</reference>
<gene>
    <name evidence="1" type="ORF">UT76HP_00500</name>
</gene>
<dbReference type="AlphaFoldDB" id="A0A2U3QUY9"/>
<dbReference type="EMBL" id="LS398552">
    <property type="protein sequence ID" value="SPR04748.1"/>
    <property type="molecule type" value="Genomic_DNA"/>
</dbReference>
<proteinExistence type="predicted"/>